<name>A0A1Q9BQJ9_SYMMI</name>
<keyword evidence="3" id="KW-1185">Reference proteome</keyword>
<dbReference type="EMBL" id="LSRX01006861">
    <property type="protein sequence ID" value="OLP72947.1"/>
    <property type="molecule type" value="Genomic_DNA"/>
</dbReference>
<accession>A0A1Q9BQJ9</accession>
<feature type="region of interest" description="Disordered" evidence="1">
    <location>
        <begin position="1"/>
        <end position="31"/>
    </location>
</feature>
<gene>
    <name evidence="2" type="ORF">AK812_SmicGene48008</name>
</gene>
<evidence type="ECO:0000313" key="3">
    <source>
        <dbReference type="Proteomes" id="UP000186817"/>
    </source>
</evidence>
<dbReference type="AlphaFoldDB" id="A0A1Q9BQJ9"/>
<evidence type="ECO:0000313" key="2">
    <source>
        <dbReference type="EMBL" id="OLP72947.1"/>
    </source>
</evidence>
<feature type="region of interest" description="Disordered" evidence="1">
    <location>
        <begin position="49"/>
        <end position="80"/>
    </location>
</feature>
<dbReference type="Proteomes" id="UP000186817">
    <property type="component" value="Unassembled WGS sequence"/>
</dbReference>
<proteinExistence type="predicted"/>
<organism evidence="2 3">
    <name type="scientific">Symbiodinium microadriaticum</name>
    <name type="common">Dinoflagellate</name>
    <name type="synonym">Zooxanthella microadriatica</name>
    <dbReference type="NCBI Taxonomy" id="2951"/>
    <lineage>
        <taxon>Eukaryota</taxon>
        <taxon>Sar</taxon>
        <taxon>Alveolata</taxon>
        <taxon>Dinophyceae</taxon>
        <taxon>Suessiales</taxon>
        <taxon>Symbiodiniaceae</taxon>
        <taxon>Symbiodinium</taxon>
    </lineage>
</organism>
<protein>
    <submittedName>
        <fullName evidence="2">Uncharacterized protein</fullName>
    </submittedName>
</protein>
<sequence>MASTSRGWHKAGQELLRSKIMDNQPHNKIGDRVGNRIESIGPASESSCIANAARQPYPSHKWDGGAQRKAGQGRAGEGWI</sequence>
<comment type="caution">
    <text evidence="2">The sequence shown here is derived from an EMBL/GenBank/DDBJ whole genome shotgun (WGS) entry which is preliminary data.</text>
</comment>
<reference evidence="2 3" key="1">
    <citation type="submission" date="2016-02" db="EMBL/GenBank/DDBJ databases">
        <title>Genome analysis of coral dinoflagellate symbionts highlights evolutionary adaptations to a symbiotic lifestyle.</title>
        <authorList>
            <person name="Aranda M."/>
            <person name="Li Y."/>
            <person name="Liew Y.J."/>
            <person name="Baumgarten S."/>
            <person name="Simakov O."/>
            <person name="Wilson M."/>
            <person name="Piel J."/>
            <person name="Ashoor H."/>
            <person name="Bougouffa S."/>
            <person name="Bajic V.B."/>
            <person name="Ryu T."/>
            <person name="Ravasi T."/>
            <person name="Bayer T."/>
            <person name="Micklem G."/>
            <person name="Kim H."/>
            <person name="Bhak J."/>
            <person name="Lajeunesse T.C."/>
            <person name="Voolstra C.R."/>
        </authorList>
    </citation>
    <scope>NUCLEOTIDE SEQUENCE [LARGE SCALE GENOMIC DNA]</scope>
    <source>
        <strain evidence="2 3">CCMP2467</strain>
    </source>
</reference>
<evidence type="ECO:0000256" key="1">
    <source>
        <dbReference type="SAM" id="MobiDB-lite"/>
    </source>
</evidence>